<name>A0A8E2JR49_9PEZI</name>
<dbReference type="GO" id="GO:0008270">
    <property type="term" value="F:zinc ion binding"/>
    <property type="evidence" value="ECO:0007669"/>
    <property type="project" value="InterPro"/>
</dbReference>
<feature type="domain" description="Zn(2)-C6 fungal-type" evidence="4">
    <location>
        <begin position="19"/>
        <end position="49"/>
    </location>
</feature>
<dbReference type="CDD" id="cd00067">
    <property type="entry name" value="GAL4"/>
    <property type="match status" value="1"/>
</dbReference>
<dbReference type="AlphaFoldDB" id="A0A8E2JR49"/>
<dbReference type="InterPro" id="IPR036864">
    <property type="entry name" value="Zn2-C6_fun-type_DNA-bd_sf"/>
</dbReference>
<dbReference type="GO" id="GO:0000981">
    <property type="term" value="F:DNA-binding transcription factor activity, RNA polymerase II-specific"/>
    <property type="evidence" value="ECO:0007669"/>
    <property type="project" value="InterPro"/>
</dbReference>
<accession>A0A8E2JR49</accession>
<dbReference type="Pfam" id="PF04082">
    <property type="entry name" value="Fungal_trans"/>
    <property type="match status" value="1"/>
</dbReference>
<feature type="region of interest" description="Disordered" evidence="3">
    <location>
        <begin position="99"/>
        <end position="123"/>
    </location>
</feature>
<keyword evidence="1" id="KW-0479">Metal-binding</keyword>
<dbReference type="SMART" id="SM00066">
    <property type="entry name" value="GAL4"/>
    <property type="match status" value="1"/>
</dbReference>
<dbReference type="Proteomes" id="UP000250140">
    <property type="component" value="Unassembled WGS sequence"/>
</dbReference>
<dbReference type="PROSITE" id="PS50048">
    <property type="entry name" value="ZN2_CY6_FUNGAL_2"/>
    <property type="match status" value="1"/>
</dbReference>
<dbReference type="PROSITE" id="PS00463">
    <property type="entry name" value="ZN2_CY6_FUNGAL_1"/>
    <property type="match status" value="1"/>
</dbReference>
<reference evidence="5 6" key="1">
    <citation type="journal article" date="2016" name="Nat. Commun.">
        <title>Ectomycorrhizal ecology is imprinted in the genome of the dominant symbiotic fungus Cenococcum geophilum.</title>
        <authorList>
            <consortium name="DOE Joint Genome Institute"/>
            <person name="Peter M."/>
            <person name="Kohler A."/>
            <person name="Ohm R.A."/>
            <person name="Kuo A."/>
            <person name="Krutzmann J."/>
            <person name="Morin E."/>
            <person name="Arend M."/>
            <person name="Barry K.W."/>
            <person name="Binder M."/>
            <person name="Choi C."/>
            <person name="Clum A."/>
            <person name="Copeland A."/>
            <person name="Grisel N."/>
            <person name="Haridas S."/>
            <person name="Kipfer T."/>
            <person name="LaButti K."/>
            <person name="Lindquist E."/>
            <person name="Lipzen A."/>
            <person name="Maire R."/>
            <person name="Meier B."/>
            <person name="Mihaltcheva S."/>
            <person name="Molinier V."/>
            <person name="Murat C."/>
            <person name="Poggeler S."/>
            <person name="Quandt C.A."/>
            <person name="Sperisen C."/>
            <person name="Tritt A."/>
            <person name="Tisserant E."/>
            <person name="Crous P.W."/>
            <person name="Henrissat B."/>
            <person name="Nehls U."/>
            <person name="Egli S."/>
            <person name="Spatafora J.W."/>
            <person name="Grigoriev I.V."/>
            <person name="Martin F.M."/>
        </authorList>
    </citation>
    <scope>NUCLEOTIDE SEQUENCE [LARGE SCALE GENOMIC DNA]</scope>
    <source>
        <strain evidence="5 6">CBS 207.34</strain>
    </source>
</reference>
<evidence type="ECO:0000256" key="1">
    <source>
        <dbReference type="ARBA" id="ARBA00022723"/>
    </source>
</evidence>
<dbReference type="CDD" id="cd12148">
    <property type="entry name" value="fungal_TF_MHR"/>
    <property type="match status" value="1"/>
</dbReference>
<evidence type="ECO:0000256" key="3">
    <source>
        <dbReference type="SAM" id="MobiDB-lite"/>
    </source>
</evidence>
<proteinExistence type="predicted"/>
<evidence type="ECO:0000256" key="2">
    <source>
        <dbReference type="ARBA" id="ARBA00023242"/>
    </source>
</evidence>
<dbReference type="InterPro" id="IPR007219">
    <property type="entry name" value="XnlR_reg_dom"/>
</dbReference>
<dbReference type="SUPFAM" id="SSF57701">
    <property type="entry name" value="Zn2/Cys6 DNA-binding domain"/>
    <property type="match status" value="1"/>
</dbReference>
<keyword evidence="6" id="KW-1185">Reference proteome</keyword>
<dbReference type="GO" id="GO:0003677">
    <property type="term" value="F:DNA binding"/>
    <property type="evidence" value="ECO:0007669"/>
    <property type="project" value="InterPro"/>
</dbReference>
<dbReference type="EMBL" id="KV750056">
    <property type="protein sequence ID" value="OCL06494.1"/>
    <property type="molecule type" value="Genomic_DNA"/>
</dbReference>
<dbReference type="PANTHER" id="PTHR47431">
    <property type="entry name" value="ZN(II)2CYS6 TRANSCRIPTION FACTOR (EUROFUNG)-RELATED"/>
    <property type="match status" value="1"/>
</dbReference>
<organism evidence="5 6">
    <name type="scientific">Glonium stellatum</name>
    <dbReference type="NCBI Taxonomy" id="574774"/>
    <lineage>
        <taxon>Eukaryota</taxon>
        <taxon>Fungi</taxon>
        <taxon>Dikarya</taxon>
        <taxon>Ascomycota</taxon>
        <taxon>Pezizomycotina</taxon>
        <taxon>Dothideomycetes</taxon>
        <taxon>Pleosporomycetidae</taxon>
        <taxon>Gloniales</taxon>
        <taxon>Gloniaceae</taxon>
        <taxon>Glonium</taxon>
    </lineage>
</organism>
<dbReference type="OrthoDB" id="10067394at2759"/>
<evidence type="ECO:0000313" key="6">
    <source>
        <dbReference type="Proteomes" id="UP000250140"/>
    </source>
</evidence>
<dbReference type="Pfam" id="PF00172">
    <property type="entry name" value="Zn_clus"/>
    <property type="match status" value="1"/>
</dbReference>
<feature type="compositionally biased region" description="Low complexity" evidence="3">
    <location>
        <begin position="101"/>
        <end position="116"/>
    </location>
</feature>
<sequence length="615" mass="67817">MHQSPLQASTRTANRASLACVQCRSRHLKCNAATPICSRCSNEGTQCVYLKSRRGGRARVAALQNVTRATPPLFLSNQPMTMQSLSSIQTDALDNTPALISDQSGASNSSGSSFVGDNHVGPQSNSTRESLLDLYYAFFHTSQPCVLPAKVFKQKFNENTPGMKVLVLVMQFIGSLYAPIVLSAPLEERVKIALMEPQPYTSGYEVQALVLYSIAVYWCGNGQRARELLDIATNQALSIGMNSRRFATENSEGDPILAESWRRTWWQLYLTDALIESSNHATTFGTSQREVSATVELPCEEAEYNSGNIPRPRTLDDYDSREFATDNVDFSSFAYLVGLIRSLDHIIIGISRDSEENVKAIGANADASIAAWLSLLSKSKRKLFRDDGTLDELLFEANILIQVYTVDIHRYLSTLAYSTIESVSSCAPPPPPERLAPVYCRDAHIHTAKILRAIERMTDMLTLPCRIAVHTPFCICTLANITIAHLSACKYVLKGEQLKIARERIRVAMGSLEVFAEVWPKGKEVVRAIKTIAKELLNLGPEAESEKPSEGGNLPVENAPQIQNESLVIHAELFTGVNSTDYFDFQDSGLELGLEFARGDLSSSTSFPFGITIHD</sequence>
<dbReference type="InterPro" id="IPR001138">
    <property type="entry name" value="Zn2Cys6_DnaBD"/>
</dbReference>
<dbReference type="GO" id="GO:0006351">
    <property type="term" value="P:DNA-templated transcription"/>
    <property type="evidence" value="ECO:0007669"/>
    <property type="project" value="InterPro"/>
</dbReference>
<dbReference type="PANTHER" id="PTHR47431:SF4">
    <property type="entry name" value="ZN(II)2CYS6 TRANSCRIPTION FACTOR (EUROFUNG)"/>
    <property type="match status" value="1"/>
</dbReference>
<evidence type="ECO:0000259" key="4">
    <source>
        <dbReference type="PROSITE" id="PS50048"/>
    </source>
</evidence>
<evidence type="ECO:0000313" key="5">
    <source>
        <dbReference type="EMBL" id="OCL06494.1"/>
    </source>
</evidence>
<dbReference type="Gene3D" id="4.10.240.10">
    <property type="entry name" value="Zn(2)-C6 fungal-type DNA-binding domain"/>
    <property type="match status" value="1"/>
</dbReference>
<keyword evidence="2" id="KW-0539">Nucleus</keyword>
<protein>
    <recommendedName>
        <fullName evidence="4">Zn(2)-C6 fungal-type domain-containing protein</fullName>
    </recommendedName>
</protein>
<gene>
    <name evidence="5" type="ORF">AOQ84DRAFT_296892</name>
</gene>